<proteinExistence type="predicted"/>
<accession>A0AAV7SEG3</accession>
<evidence type="ECO:0000313" key="3">
    <source>
        <dbReference type="Proteomes" id="UP001066276"/>
    </source>
</evidence>
<sequence>MADGAKFSMVRTKGQRTQQTNQMDNYVKVGRPNDPGAVGGTGEMHGEALERVPSREPLLSEIMAAIHDLKGSLEPRLDAVAIDVGLLWADLQKVSDKV</sequence>
<organism evidence="2 3">
    <name type="scientific">Pleurodeles waltl</name>
    <name type="common">Iberian ribbed newt</name>
    <dbReference type="NCBI Taxonomy" id="8319"/>
    <lineage>
        <taxon>Eukaryota</taxon>
        <taxon>Metazoa</taxon>
        <taxon>Chordata</taxon>
        <taxon>Craniata</taxon>
        <taxon>Vertebrata</taxon>
        <taxon>Euteleostomi</taxon>
        <taxon>Amphibia</taxon>
        <taxon>Batrachia</taxon>
        <taxon>Caudata</taxon>
        <taxon>Salamandroidea</taxon>
        <taxon>Salamandridae</taxon>
        <taxon>Pleurodelinae</taxon>
        <taxon>Pleurodeles</taxon>
    </lineage>
</organism>
<comment type="caution">
    <text evidence="2">The sequence shown here is derived from an EMBL/GenBank/DDBJ whole genome shotgun (WGS) entry which is preliminary data.</text>
</comment>
<feature type="region of interest" description="Disordered" evidence="1">
    <location>
        <begin position="1"/>
        <end position="44"/>
    </location>
</feature>
<gene>
    <name evidence="2" type="ORF">NDU88_002719</name>
</gene>
<dbReference type="EMBL" id="JANPWB010000008">
    <property type="protein sequence ID" value="KAJ1162251.1"/>
    <property type="molecule type" value="Genomic_DNA"/>
</dbReference>
<name>A0AAV7SEG3_PLEWA</name>
<keyword evidence="3" id="KW-1185">Reference proteome</keyword>
<feature type="compositionally biased region" description="Polar residues" evidence="1">
    <location>
        <begin position="15"/>
        <end position="24"/>
    </location>
</feature>
<protein>
    <submittedName>
        <fullName evidence="2">Uncharacterized protein</fullName>
    </submittedName>
</protein>
<reference evidence="2" key="1">
    <citation type="journal article" date="2022" name="bioRxiv">
        <title>Sequencing and chromosome-scale assembly of the giantPleurodeles waltlgenome.</title>
        <authorList>
            <person name="Brown T."/>
            <person name="Elewa A."/>
            <person name="Iarovenko S."/>
            <person name="Subramanian E."/>
            <person name="Araus A.J."/>
            <person name="Petzold A."/>
            <person name="Susuki M."/>
            <person name="Suzuki K.-i.T."/>
            <person name="Hayashi T."/>
            <person name="Toyoda A."/>
            <person name="Oliveira C."/>
            <person name="Osipova E."/>
            <person name="Leigh N.D."/>
            <person name="Simon A."/>
            <person name="Yun M.H."/>
        </authorList>
    </citation>
    <scope>NUCLEOTIDE SEQUENCE</scope>
    <source>
        <strain evidence="2">20211129_DDA</strain>
        <tissue evidence="2">Liver</tissue>
    </source>
</reference>
<evidence type="ECO:0000313" key="2">
    <source>
        <dbReference type="EMBL" id="KAJ1162251.1"/>
    </source>
</evidence>
<dbReference type="AlphaFoldDB" id="A0AAV7SEG3"/>
<dbReference type="Proteomes" id="UP001066276">
    <property type="component" value="Chromosome 4_2"/>
</dbReference>
<evidence type="ECO:0000256" key="1">
    <source>
        <dbReference type="SAM" id="MobiDB-lite"/>
    </source>
</evidence>